<keyword evidence="4" id="KW-1185">Reference proteome</keyword>
<evidence type="ECO:0000256" key="1">
    <source>
        <dbReference type="SAM" id="MobiDB-lite"/>
    </source>
</evidence>
<accession>B5GRZ3</accession>
<organism evidence="3 4">
    <name type="scientific">Streptomyces clavuligerus</name>
    <dbReference type="NCBI Taxonomy" id="1901"/>
    <lineage>
        <taxon>Bacteria</taxon>
        <taxon>Bacillati</taxon>
        <taxon>Actinomycetota</taxon>
        <taxon>Actinomycetes</taxon>
        <taxon>Kitasatosporales</taxon>
        <taxon>Streptomycetaceae</taxon>
        <taxon>Streptomyces</taxon>
    </lineage>
</organism>
<geneLocation type="plasmid" evidence="3 4">
    <name>pSCL4</name>
</geneLocation>
<dbReference type="OrthoDB" id="9798604at2"/>
<evidence type="ECO:0000259" key="2">
    <source>
        <dbReference type="Pfam" id="PF01266"/>
    </source>
</evidence>
<dbReference type="InterPro" id="IPR036188">
    <property type="entry name" value="FAD/NAD-bd_sf"/>
</dbReference>
<dbReference type="AlphaFoldDB" id="B5GRZ3"/>
<proteinExistence type="predicted"/>
<dbReference type="Proteomes" id="UP000002357">
    <property type="component" value="Plasmid pSCL4"/>
</dbReference>
<reference evidence="3 4" key="1">
    <citation type="journal article" date="2010" name="Genome Biol. Evol.">
        <title>The sequence of a 1.8-mb bacterial linear plasmid reveals a rich evolutionary reservoir of secondary metabolic pathways.</title>
        <authorList>
            <person name="Medema M.H."/>
            <person name="Trefzer A."/>
            <person name="Kovalchuk A."/>
            <person name="van den Berg M."/>
            <person name="Mueller U."/>
            <person name="Heijne W."/>
            <person name="Wu L."/>
            <person name="Alam M.T."/>
            <person name="Ronning C.M."/>
            <person name="Nierman W.C."/>
            <person name="Bovenberg R.A.L."/>
            <person name="Breitling R."/>
            <person name="Takano E."/>
        </authorList>
    </citation>
    <scope>NUCLEOTIDE SEQUENCE [LARGE SCALE GENOMIC DNA]</scope>
    <source>
        <strain evidence="4">ATCC 27064 / DSM 738 / JCM 4710 / NBRC 13307 / NCIMB 12785 / NRRL 3585 / VKM Ac-602</strain>
        <plasmid evidence="3">pSCL4</plasmid>
    </source>
</reference>
<gene>
    <name evidence="3" type="ORF">SCLAV_p0294</name>
</gene>
<sequence length="291" mass="31189">MEGGRCGRSRDRPAGSRQLGRAARGGGWTVSRYDVIVVGAGVAGSLVAHRLGRRGRRVLVLEAGVDAADPGRGEPDPFTAYLTAPVKGPDAPYRPHPAASWPAMTDLTGTAGPPGFRMTGHLLQNGPLPYGSGYLRVNGGTGNVWTGLAPRMLPEDFDTEPFGYGRRWPIGYDDLEPHYRAAEAELGVAADADEQREHTGLPLPGAPVGRPPGPRNRVFRRSIPRECRIPFPMSTPHPAWRFRPIAERCGPQGSPSFVQEERCMIEPDSAGCRCAGGEIGQTGSAPGRRSR</sequence>
<dbReference type="eggNOG" id="COG2303">
    <property type="taxonomic scope" value="Bacteria"/>
</dbReference>
<dbReference type="InterPro" id="IPR006076">
    <property type="entry name" value="FAD-dep_OxRdtase"/>
</dbReference>
<dbReference type="SUPFAM" id="SSF51905">
    <property type="entry name" value="FAD/NAD(P)-binding domain"/>
    <property type="match status" value="1"/>
</dbReference>
<evidence type="ECO:0000313" key="3">
    <source>
        <dbReference type="EMBL" id="EFG03785.2"/>
    </source>
</evidence>
<dbReference type="EMBL" id="CM000914">
    <property type="protein sequence ID" value="EFG03785.2"/>
    <property type="molecule type" value="Genomic_DNA"/>
</dbReference>
<dbReference type="Pfam" id="PF01266">
    <property type="entry name" value="DAO"/>
    <property type="match status" value="1"/>
</dbReference>
<feature type="domain" description="FAD dependent oxidoreductase" evidence="2">
    <location>
        <begin position="34"/>
        <end position="68"/>
    </location>
</feature>
<keyword evidence="3" id="KW-0614">Plasmid</keyword>
<feature type="region of interest" description="Disordered" evidence="1">
    <location>
        <begin position="1"/>
        <end position="23"/>
    </location>
</feature>
<name>B5GRZ3_STRCL</name>
<evidence type="ECO:0000313" key="4">
    <source>
        <dbReference type="Proteomes" id="UP000002357"/>
    </source>
</evidence>
<protein>
    <submittedName>
        <fullName evidence="3">Glucose-methanol-choline oxidoreductase</fullName>
    </submittedName>
</protein>
<dbReference type="Gene3D" id="3.50.50.60">
    <property type="entry name" value="FAD/NAD(P)-binding domain"/>
    <property type="match status" value="1"/>
</dbReference>